<dbReference type="HOGENOM" id="CLU_486592_0_0_1"/>
<name>A0A0D2GL26_9EURO</name>
<dbReference type="GeneID" id="25304134"/>
<proteinExistence type="predicted"/>
<dbReference type="AlphaFoldDB" id="A0A0D2GL26"/>
<dbReference type="RefSeq" id="XP_013285426.1">
    <property type="nucleotide sequence ID" value="XM_013429972.1"/>
</dbReference>
<sequence>MVNKLVGCPQWYHVLENGPLGQAILRRNPEEAIRLLQQKPSIIGELNDWGHSLVHLSIDWPLGLVILLKYGASSLINVEDNNGARPMKLAMQLSEIAAMILIAAGSGLDDDALEDFMLCDRFKGGSQELFVVAVEGLVYRRKQLQQIAVSHLPLYKLSFAADALKVLDEQAVEVSTALEESGIRIPGALSTPKRQTTIYHSLRVRAGLAQKFFNNDFEDIDGRDYRGYTPLMGIYRWCSGPLTLQYAQWLYDRGASLLCQFPTCTNSNCEETDEHQRPTALRAIHTAAFMLGRTLFDFRWNVLDLNSTCATDCFELLSTIVSSNVSDGCSCACSSQGCIPVLNLLSNPSPVNGHHSSYWFLRWLDLYFPYDFPRLFLKVLRLYTFQSLGLTHTCCRNGCLRYAGRCHDPSQKPCPFSIPVDDEIQEIQDEERHLISLLETLMVEFTEQWLWPTSDWKVDEFMSKVWRPRLRQIRQERVQMFVGDQAQMRYMGVELHSDGEDSLTKDRDEDDRYAQYEPNTWEDFYWREQPPPNAAAENAARKIQSESDLREIRVFFTDVEVAEILKAAARENGIEDYDAWFSIIEKLDARQNEGV</sequence>
<dbReference type="OrthoDB" id="4157426at2759"/>
<keyword evidence="2" id="KW-1185">Reference proteome</keyword>
<dbReference type="EMBL" id="KN846971">
    <property type="protein sequence ID" value="KIW81618.1"/>
    <property type="molecule type" value="Genomic_DNA"/>
</dbReference>
<reference evidence="1 2" key="1">
    <citation type="submission" date="2015-01" db="EMBL/GenBank/DDBJ databases">
        <title>The Genome Sequence of Fonsecaea pedrosoi CBS 271.37.</title>
        <authorList>
            <consortium name="The Broad Institute Genomics Platform"/>
            <person name="Cuomo C."/>
            <person name="de Hoog S."/>
            <person name="Gorbushina A."/>
            <person name="Stielow B."/>
            <person name="Teixiera M."/>
            <person name="Abouelleil A."/>
            <person name="Chapman S.B."/>
            <person name="Priest M."/>
            <person name="Young S.K."/>
            <person name="Wortman J."/>
            <person name="Nusbaum C."/>
            <person name="Birren B."/>
        </authorList>
    </citation>
    <scope>NUCLEOTIDE SEQUENCE [LARGE SCALE GENOMIC DNA]</scope>
    <source>
        <strain evidence="1 2">CBS 271.37</strain>
    </source>
</reference>
<gene>
    <name evidence="1" type="ORF">Z517_04644</name>
</gene>
<dbReference type="Proteomes" id="UP000053029">
    <property type="component" value="Unassembled WGS sequence"/>
</dbReference>
<evidence type="ECO:0000313" key="2">
    <source>
        <dbReference type="Proteomes" id="UP000053029"/>
    </source>
</evidence>
<dbReference type="VEuPathDB" id="FungiDB:Z517_04644"/>
<accession>A0A0D2GL26</accession>
<protein>
    <submittedName>
        <fullName evidence="1">Uncharacterized protein</fullName>
    </submittedName>
</protein>
<organism evidence="1 2">
    <name type="scientific">Fonsecaea pedrosoi CBS 271.37</name>
    <dbReference type="NCBI Taxonomy" id="1442368"/>
    <lineage>
        <taxon>Eukaryota</taxon>
        <taxon>Fungi</taxon>
        <taxon>Dikarya</taxon>
        <taxon>Ascomycota</taxon>
        <taxon>Pezizomycotina</taxon>
        <taxon>Eurotiomycetes</taxon>
        <taxon>Chaetothyriomycetidae</taxon>
        <taxon>Chaetothyriales</taxon>
        <taxon>Herpotrichiellaceae</taxon>
        <taxon>Fonsecaea</taxon>
    </lineage>
</organism>
<evidence type="ECO:0000313" key="1">
    <source>
        <dbReference type="EMBL" id="KIW81618.1"/>
    </source>
</evidence>